<dbReference type="Pfam" id="PF13462">
    <property type="entry name" value="Thioredoxin_4"/>
    <property type="match status" value="1"/>
</dbReference>
<dbReference type="OMA" id="GVQLESY"/>
<comment type="caution">
    <text evidence="3">The sequence shown here is derived from an EMBL/GenBank/DDBJ whole genome shotgun (WGS) entry which is preliminary data.</text>
</comment>
<evidence type="ECO:0000256" key="1">
    <source>
        <dbReference type="SAM" id="SignalP"/>
    </source>
</evidence>
<dbReference type="Proteomes" id="UP000241394">
    <property type="component" value="Chromosome LG11"/>
</dbReference>
<proteinExistence type="predicted"/>
<dbReference type="PANTHER" id="PTHR33875">
    <property type="entry name" value="OS09G0542200 PROTEIN"/>
    <property type="match status" value="1"/>
</dbReference>
<dbReference type="STRING" id="1590841.A0A2R6R021"/>
<dbReference type="PANTHER" id="PTHR33875:SF2">
    <property type="entry name" value="ACR183CP"/>
    <property type="match status" value="1"/>
</dbReference>
<dbReference type="AlphaFoldDB" id="A0A2R6R021"/>
<dbReference type="Gene3D" id="3.40.30.10">
    <property type="entry name" value="Glutaredoxin"/>
    <property type="match status" value="1"/>
</dbReference>
<dbReference type="InterPro" id="IPR036249">
    <property type="entry name" value="Thioredoxin-like_sf"/>
</dbReference>
<keyword evidence="4" id="KW-1185">Reference proteome</keyword>
<gene>
    <name evidence="3" type="ORF">CEY00_Acc08680</name>
</gene>
<dbReference type="Gramene" id="PSS17973">
    <property type="protein sequence ID" value="PSS17973"/>
    <property type="gene ID" value="CEY00_Acc08680"/>
</dbReference>
<sequence length="233" mass="26359">MALRALVAFFLFFFVLNRSGLTVDGQVTIPARFDGFVYKAQPTSIDTVVIEAFFDPVCPDSRDAWPSLKKAVDHYGDRVSLILHTFALPYHDHSFVTSRAMHIVNGLNSNATYDLLELFFKHQEFFYNLPTINLSRATIIRHVVKLATEAVGSAYLSEIDSGFADRRTDLLTRVAFKYGCSRGVYGTPFFFVNGFALPDGGSALSYGKWRSIIDPLFKEKAMTEREENLHFFL</sequence>
<evidence type="ECO:0000313" key="4">
    <source>
        <dbReference type="Proteomes" id="UP000241394"/>
    </source>
</evidence>
<dbReference type="EMBL" id="NKQK01000011">
    <property type="protein sequence ID" value="PSS17973.1"/>
    <property type="molecule type" value="Genomic_DNA"/>
</dbReference>
<dbReference type="SUPFAM" id="SSF52833">
    <property type="entry name" value="Thioredoxin-like"/>
    <property type="match status" value="1"/>
</dbReference>
<dbReference type="CDD" id="cd02972">
    <property type="entry name" value="DsbA_family"/>
    <property type="match status" value="1"/>
</dbReference>
<dbReference type="OrthoDB" id="37297at2759"/>
<organism evidence="3 4">
    <name type="scientific">Actinidia chinensis var. chinensis</name>
    <name type="common">Chinese soft-hair kiwi</name>
    <dbReference type="NCBI Taxonomy" id="1590841"/>
    <lineage>
        <taxon>Eukaryota</taxon>
        <taxon>Viridiplantae</taxon>
        <taxon>Streptophyta</taxon>
        <taxon>Embryophyta</taxon>
        <taxon>Tracheophyta</taxon>
        <taxon>Spermatophyta</taxon>
        <taxon>Magnoliopsida</taxon>
        <taxon>eudicotyledons</taxon>
        <taxon>Gunneridae</taxon>
        <taxon>Pentapetalae</taxon>
        <taxon>asterids</taxon>
        <taxon>Ericales</taxon>
        <taxon>Actinidiaceae</taxon>
        <taxon>Actinidia</taxon>
    </lineage>
</organism>
<protein>
    <submittedName>
        <fullName evidence="3">T-kininogen 2 light chain like</fullName>
    </submittedName>
</protein>
<accession>A0A2R6R021</accession>
<dbReference type="InParanoid" id="A0A2R6R021"/>
<keyword evidence="1" id="KW-0732">Signal</keyword>
<evidence type="ECO:0000313" key="3">
    <source>
        <dbReference type="EMBL" id="PSS17973.1"/>
    </source>
</evidence>
<evidence type="ECO:0000259" key="2">
    <source>
        <dbReference type="Pfam" id="PF13462"/>
    </source>
</evidence>
<name>A0A2R6R021_ACTCC</name>
<feature type="domain" description="Thioredoxin-like fold" evidence="2">
    <location>
        <begin position="48"/>
        <end position="214"/>
    </location>
</feature>
<feature type="chain" id="PRO_5015317705" evidence="1">
    <location>
        <begin position="23"/>
        <end position="233"/>
    </location>
</feature>
<feature type="signal peptide" evidence="1">
    <location>
        <begin position="1"/>
        <end position="22"/>
    </location>
</feature>
<dbReference type="InterPro" id="IPR012336">
    <property type="entry name" value="Thioredoxin-like_fold"/>
</dbReference>
<reference evidence="3 4" key="1">
    <citation type="submission" date="2017-07" db="EMBL/GenBank/DDBJ databases">
        <title>An improved, manually edited Actinidia chinensis var. chinensis (kiwifruit) genome highlights the challenges associated with draft genomes and gene prediction in plants.</title>
        <authorList>
            <person name="Pilkington S."/>
            <person name="Crowhurst R."/>
            <person name="Hilario E."/>
            <person name="Nardozza S."/>
            <person name="Fraser L."/>
            <person name="Peng Y."/>
            <person name="Gunaseelan K."/>
            <person name="Simpson R."/>
            <person name="Tahir J."/>
            <person name="Deroles S."/>
            <person name="Templeton K."/>
            <person name="Luo Z."/>
            <person name="Davy M."/>
            <person name="Cheng C."/>
            <person name="Mcneilage M."/>
            <person name="Scaglione D."/>
            <person name="Liu Y."/>
            <person name="Zhang Q."/>
            <person name="Datson P."/>
            <person name="De Silva N."/>
            <person name="Gardiner S."/>
            <person name="Bassett H."/>
            <person name="Chagne D."/>
            <person name="Mccallum J."/>
            <person name="Dzierzon H."/>
            <person name="Deng C."/>
            <person name="Wang Y.-Y."/>
            <person name="Barron N."/>
            <person name="Manako K."/>
            <person name="Bowen J."/>
            <person name="Foster T."/>
            <person name="Erridge Z."/>
            <person name="Tiffin H."/>
            <person name="Waite C."/>
            <person name="Davies K."/>
            <person name="Grierson E."/>
            <person name="Laing W."/>
            <person name="Kirk R."/>
            <person name="Chen X."/>
            <person name="Wood M."/>
            <person name="Montefiori M."/>
            <person name="Brummell D."/>
            <person name="Schwinn K."/>
            <person name="Catanach A."/>
            <person name="Fullerton C."/>
            <person name="Li D."/>
            <person name="Meiyalaghan S."/>
            <person name="Nieuwenhuizen N."/>
            <person name="Read N."/>
            <person name="Prakash R."/>
            <person name="Hunter D."/>
            <person name="Zhang H."/>
            <person name="Mckenzie M."/>
            <person name="Knabel M."/>
            <person name="Harris A."/>
            <person name="Allan A."/>
            <person name="Chen A."/>
            <person name="Janssen B."/>
            <person name="Plunkett B."/>
            <person name="Dwamena C."/>
            <person name="Voogd C."/>
            <person name="Leif D."/>
            <person name="Lafferty D."/>
            <person name="Souleyre E."/>
            <person name="Varkonyi-Gasic E."/>
            <person name="Gambi F."/>
            <person name="Hanley J."/>
            <person name="Yao J.-L."/>
            <person name="Cheung J."/>
            <person name="David K."/>
            <person name="Warren B."/>
            <person name="Marsh K."/>
            <person name="Snowden K."/>
            <person name="Lin-Wang K."/>
            <person name="Brian L."/>
            <person name="Martinez-Sanchez M."/>
            <person name="Wang M."/>
            <person name="Ileperuma N."/>
            <person name="Macnee N."/>
            <person name="Campin R."/>
            <person name="Mcatee P."/>
            <person name="Drummond R."/>
            <person name="Espley R."/>
            <person name="Ireland H."/>
            <person name="Wu R."/>
            <person name="Atkinson R."/>
            <person name="Karunairetnam S."/>
            <person name="Bulley S."/>
            <person name="Chunkath S."/>
            <person name="Hanley Z."/>
            <person name="Storey R."/>
            <person name="Thrimawithana A."/>
            <person name="Thomson S."/>
            <person name="David C."/>
            <person name="Testolin R."/>
        </authorList>
    </citation>
    <scope>NUCLEOTIDE SEQUENCE [LARGE SCALE GENOMIC DNA]</scope>
    <source>
        <strain evidence="4">cv. Red5</strain>
        <tissue evidence="3">Young leaf</tissue>
    </source>
</reference>
<reference evidence="4" key="2">
    <citation type="journal article" date="2018" name="BMC Genomics">
        <title>A manually annotated Actinidia chinensis var. chinensis (kiwifruit) genome highlights the challenges associated with draft genomes and gene prediction in plants.</title>
        <authorList>
            <person name="Pilkington S.M."/>
            <person name="Crowhurst R."/>
            <person name="Hilario E."/>
            <person name="Nardozza S."/>
            <person name="Fraser L."/>
            <person name="Peng Y."/>
            <person name="Gunaseelan K."/>
            <person name="Simpson R."/>
            <person name="Tahir J."/>
            <person name="Deroles S.C."/>
            <person name="Templeton K."/>
            <person name="Luo Z."/>
            <person name="Davy M."/>
            <person name="Cheng C."/>
            <person name="McNeilage M."/>
            <person name="Scaglione D."/>
            <person name="Liu Y."/>
            <person name="Zhang Q."/>
            <person name="Datson P."/>
            <person name="De Silva N."/>
            <person name="Gardiner S.E."/>
            <person name="Bassett H."/>
            <person name="Chagne D."/>
            <person name="McCallum J."/>
            <person name="Dzierzon H."/>
            <person name="Deng C."/>
            <person name="Wang Y.Y."/>
            <person name="Barron L."/>
            <person name="Manako K."/>
            <person name="Bowen J."/>
            <person name="Foster T.M."/>
            <person name="Erridge Z.A."/>
            <person name="Tiffin H."/>
            <person name="Waite C.N."/>
            <person name="Davies K.M."/>
            <person name="Grierson E.P."/>
            <person name="Laing W.A."/>
            <person name="Kirk R."/>
            <person name="Chen X."/>
            <person name="Wood M."/>
            <person name="Montefiori M."/>
            <person name="Brummell D.A."/>
            <person name="Schwinn K.E."/>
            <person name="Catanach A."/>
            <person name="Fullerton C."/>
            <person name="Li D."/>
            <person name="Meiyalaghan S."/>
            <person name="Nieuwenhuizen N."/>
            <person name="Read N."/>
            <person name="Prakash R."/>
            <person name="Hunter D."/>
            <person name="Zhang H."/>
            <person name="McKenzie M."/>
            <person name="Knabel M."/>
            <person name="Harris A."/>
            <person name="Allan A.C."/>
            <person name="Gleave A."/>
            <person name="Chen A."/>
            <person name="Janssen B.J."/>
            <person name="Plunkett B."/>
            <person name="Ampomah-Dwamena C."/>
            <person name="Voogd C."/>
            <person name="Leif D."/>
            <person name="Lafferty D."/>
            <person name="Souleyre E.J.F."/>
            <person name="Varkonyi-Gasic E."/>
            <person name="Gambi F."/>
            <person name="Hanley J."/>
            <person name="Yao J.L."/>
            <person name="Cheung J."/>
            <person name="David K.M."/>
            <person name="Warren B."/>
            <person name="Marsh K."/>
            <person name="Snowden K.C."/>
            <person name="Lin-Wang K."/>
            <person name="Brian L."/>
            <person name="Martinez-Sanchez M."/>
            <person name="Wang M."/>
            <person name="Ileperuma N."/>
            <person name="Macnee N."/>
            <person name="Campin R."/>
            <person name="McAtee P."/>
            <person name="Drummond R.S.M."/>
            <person name="Espley R.V."/>
            <person name="Ireland H.S."/>
            <person name="Wu R."/>
            <person name="Atkinson R.G."/>
            <person name="Karunairetnam S."/>
            <person name="Bulley S."/>
            <person name="Chunkath S."/>
            <person name="Hanley Z."/>
            <person name="Storey R."/>
            <person name="Thrimawithana A.H."/>
            <person name="Thomson S."/>
            <person name="David C."/>
            <person name="Testolin R."/>
            <person name="Huang H."/>
            <person name="Hellens R.P."/>
            <person name="Schaffer R.J."/>
        </authorList>
    </citation>
    <scope>NUCLEOTIDE SEQUENCE [LARGE SCALE GENOMIC DNA]</scope>
    <source>
        <strain evidence="4">cv. Red5</strain>
    </source>
</reference>